<dbReference type="InterPro" id="IPR001469">
    <property type="entry name" value="ATP_synth_F1_dsu/esu"/>
</dbReference>
<evidence type="ECO:0000256" key="6">
    <source>
        <dbReference type="ARBA" id="ARBA00023136"/>
    </source>
</evidence>
<dbReference type="OrthoDB" id="8546953at2"/>
<dbReference type="InterPro" id="IPR024037">
    <property type="entry name" value="Alt_ATP_synth_F1_esu"/>
</dbReference>
<evidence type="ECO:0000313" key="9">
    <source>
        <dbReference type="EMBL" id="SDL58828.1"/>
    </source>
</evidence>
<evidence type="ECO:0000256" key="7">
    <source>
        <dbReference type="ARBA" id="ARBA00023196"/>
    </source>
</evidence>
<comment type="function">
    <text evidence="1">Produces ATP from ADP in the presence of a proton gradient across the membrane.</text>
</comment>
<reference evidence="10" key="1">
    <citation type="submission" date="2016-10" db="EMBL/GenBank/DDBJ databases">
        <authorList>
            <person name="Varghese N."/>
            <person name="Submissions S."/>
        </authorList>
    </citation>
    <scope>NUCLEOTIDE SEQUENCE [LARGE SCALE GENOMIC DNA]</scope>
    <source>
        <strain evidence="10">DSM 16995</strain>
    </source>
</reference>
<dbReference type="CDD" id="cd12152">
    <property type="entry name" value="F1-ATPase_delta"/>
    <property type="match status" value="1"/>
</dbReference>
<dbReference type="Gene3D" id="2.60.15.10">
    <property type="entry name" value="F0F1 ATP synthase delta/epsilon subunit, N-terminal"/>
    <property type="match status" value="1"/>
</dbReference>
<keyword evidence="5" id="KW-0406">Ion transport</keyword>
<protein>
    <submittedName>
        <fullName evidence="9">F-type H+-transporting ATPase subunit epsilon</fullName>
    </submittedName>
</protein>
<dbReference type="EMBL" id="FNGA01000006">
    <property type="protein sequence ID" value="SDL58828.1"/>
    <property type="molecule type" value="Genomic_DNA"/>
</dbReference>
<dbReference type="NCBIfam" id="TIGR03166">
    <property type="entry name" value="alt_F1F0_F1_eps"/>
    <property type="match status" value="1"/>
</dbReference>
<keyword evidence="7" id="KW-0066">ATP synthesis</keyword>
<name>A0A1G9LA43_9BACT</name>
<dbReference type="STRING" id="246191.SAMN05660337_3348"/>
<evidence type="ECO:0000256" key="1">
    <source>
        <dbReference type="ARBA" id="ARBA00003543"/>
    </source>
</evidence>
<comment type="similarity">
    <text evidence="3">Belongs to the ATPase epsilon chain family.</text>
</comment>
<dbReference type="RefSeq" id="WP_092163156.1">
    <property type="nucleotide sequence ID" value="NZ_FNGA01000006.1"/>
</dbReference>
<proteinExistence type="inferred from homology"/>
<evidence type="ECO:0000256" key="3">
    <source>
        <dbReference type="ARBA" id="ARBA00005712"/>
    </source>
</evidence>
<sequence length="126" mass="13580">MKFKIMLPSGIFLDCEADKIVAECTLGGFCLLPNHVDMATALSPGILTYYHQGKAISFAVDAGILIKKGQLVRISSHAAVKGELGELELEVDRMLEDASEAEKAARTTVAKLEAGFIRSLIEVETV</sequence>
<keyword evidence="10" id="KW-1185">Reference proteome</keyword>
<dbReference type="InterPro" id="IPR020546">
    <property type="entry name" value="ATP_synth_F1_dsu/esu_N"/>
</dbReference>
<gene>
    <name evidence="9" type="ORF">SAMN05660337_3348</name>
</gene>
<accession>A0A1G9LA43</accession>
<comment type="subcellular location">
    <subcellularLocation>
        <location evidence="2">Endomembrane system</location>
        <topology evidence="2">Peripheral membrane protein</topology>
    </subcellularLocation>
</comment>
<keyword evidence="4" id="KW-0813">Transport</keyword>
<keyword evidence="7" id="KW-0139">CF(1)</keyword>
<keyword evidence="6" id="KW-0472">Membrane</keyword>
<evidence type="ECO:0000313" key="10">
    <source>
        <dbReference type="Proteomes" id="UP000199053"/>
    </source>
</evidence>
<evidence type="ECO:0000259" key="8">
    <source>
        <dbReference type="Pfam" id="PF02823"/>
    </source>
</evidence>
<evidence type="ECO:0000256" key="2">
    <source>
        <dbReference type="ARBA" id="ARBA00004184"/>
    </source>
</evidence>
<evidence type="ECO:0000256" key="4">
    <source>
        <dbReference type="ARBA" id="ARBA00022448"/>
    </source>
</evidence>
<dbReference type="Proteomes" id="UP000199053">
    <property type="component" value="Unassembled WGS sequence"/>
</dbReference>
<evidence type="ECO:0000256" key="5">
    <source>
        <dbReference type="ARBA" id="ARBA00023065"/>
    </source>
</evidence>
<dbReference type="AlphaFoldDB" id="A0A1G9LA43"/>
<dbReference type="InterPro" id="IPR036771">
    <property type="entry name" value="ATPsynth_dsu/esu_N"/>
</dbReference>
<dbReference type="Pfam" id="PF02823">
    <property type="entry name" value="ATP-synt_DE_N"/>
    <property type="match status" value="1"/>
</dbReference>
<dbReference type="SUPFAM" id="SSF51344">
    <property type="entry name" value="Epsilon subunit of F1F0-ATP synthase N-terminal domain"/>
    <property type="match status" value="1"/>
</dbReference>
<dbReference type="GO" id="GO:0045259">
    <property type="term" value="C:proton-transporting ATP synthase complex"/>
    <property type="evidence" value="ECO:0007669"/>
    <property type="project" value="UniProtKB-KW"/>
</dbReference>
<dbReference type="GO" id="GO:0012505">
    <property type="term" value="C:endomembrane system"/>
    <property type="evidence" value="ECO:0007669"/>
    <property type="project" value="UniProtKB-SubCell"/>
</dbReference>
<organism evidence="9 10">
    <name type="scientific">Maridesulfovibrio ferrireducens</name>
    <dbReference type="NCBI Taxonomy" id="246191"/>
    <lineage>
        <taxon>Bacteria</taxon>
        <taxon>Pseudomonadati</taxon>
        <taxon>Thermodesulfobacteriota</taxon>
        <taxon>Desulfovibrionia</taxon>
        <taxon>Desulfovibrionales</taxon>
        <taxon>Desulfovibrionaceae</taxon>
        <taxon>Maridesulfovibrio</taxon>
    </lineage>
</organism>
<dbReference type="GO" id="GO:0046933">
    <property type="term" value="F:proton-transporting ATP synthase activity, rotational mechanism"/>
    <property type="evidence" value="ECO:0007669"/>
    <property type="project" value="InterPro"/>
</dbReference>
<feature type="domain" description="ATP synthase F1 complex delta/epsilon subunit N-terminal" evidence="8">
    <location>
        <begin position="1"/>
        <end position="78"/>
    </location>
</feature>